<evidence type="ECO:0000313" key="2">
    <source>
        <dbReference type="Proteomes" id="UP000243650"/>
    </source>
</evidence>
<evidence type="ECO:0000313" key="1">
    <source>
        <dbReference type="EMBL" id="PRO66961.1"/>
    </source>
</evidence>
<gene>
    <name evidence="1" type="ORF">C6I21_03295</name>
</gene>
<dbReference type="OrthoDB" id="9802910at2"/>
<dbReference type="PIRSF" id="PIRSF016498">
    <property type="entry name" value="UCP016498"/>
    <property type="match status" value="1"/>
</dbReference>
<reference evidence="1 2" key="1">
    <citation type="submission" date="2018-03" db="EMBL/GenBank/DDBJ databases">
        <title>Bacillus urumqiensis sp. nov., a moderately haloalkaliphilic bacterium isolated from a salt lake.</title>
        <authorList>
            <person name="Zhao B."/>
            <person name="Liao Z."/>
        </authorList>
    </citation>
    <scope>NUCLEOTIDE SEQUENCE [LARGE SCALE GENOMIC DNA]</scope>
    <source>
        <strain evidence="1 2">BZ-SZ-XJ18</strain>
    </source>
</reference>
<dbReference type="InterPro" id="IPR018699">
    <property type="entry name" value="DUF2203"/>
</dbReference>
<proteinExistence type="predicted"/>
<protein>
    <submittedName>
        <fullName evidence="1">DUF2203 domain-containing protein</fullName>
    </submittedName>
</protein>
<keyword evidence="2" id="KW-1185">Reference proteome</keyword>
<dbReference type="AlphaFoldDB" id="A0A2P6ML04"/>
<organism evidence="1 2">
    <name type="scientific">Alkalicoccus urumqiensis</name>
    <name type="common">Bacillus urumqiensis</name>
    <dbReference type="NCBI Taxonomy" id="1548213"/>
    <lineage>
        <taxon>Bacteria</taxon>
        <taxon>Bacillati</taxon>
        <taxon>Bacillota</taxon>
        <taxon>Bacilli</taxon>
        <taxon>Bacillales</taxon>
        <taxon>Bacillaceae</taxon>
        <taxon>Alkalicoccus</taxon>
    </lineage>
</organism>
<sequence length="133" mass="15781">MPKKYFTIEQANRLLPLIEQEINELKRIQQEFDEKWQTYHQVKEETTNQVKTDSDTLFKLEAQLEFIEMEAQLHVQNIQQTGAQLKGIEPGLVDFPSFMERSEVLLCWREGEDEIAFYHHPKEGYAGRRPLDL</sequence>
<dbReference type="RefSeq" id="WP_105957997.1">
    <property type="nucleotide sequence ID" value="NZ_PVNS01000002.1"/>
</dbReference>
<comment type="caution">
    <text evidence="1">The sequence shown here is derived from an EMBL/GenBank/DDBJ whole genome shotgun (WGS) entry which is preliminary data.</text>
</comment>
<dbReference type="Pfam" id="PF09969">
    <property type="entry name" value="DUF2203"/>
    <property type="match status" value="1"/>
</dbReference>
<accession>A0A2P6ML04</accession>
<dbReference type="EMBL" id="PVNS01000002">
    <property type="protein sequence ID" value="PRO66961.1"/>
    <property type="molecule type" value="Genomic_DNA"/>
</dbReference>
<name>A0A2P6ML04_ALKUR</name>
<dbReference type="Proteomes" id="UP000243650">
    <property type="component" value="Unassembled WGS sequence"/>
</dbReference>